<dbReference type="GO" id="GO:0006887">
    <property type="term" value="P:exocytosis"/>
    <property type="evidence" value="ECO:0007669"/>
    <property type="project" value="UniProtKB-KW"/>
</dbReference>
<accession>A0A8X6G463</accession>
<dbReference type="AlphaFoldDB" id="A0A8X6G463"/>
<dbReference type="Gene3D" id="3.90.70.80">
    <property type="match status" value="1"/>
</dbReference>
<protein>
    <submittedName>
        <fullName evidence="13">Ankyrin repeat domain protein</fullName>
    </submittedName>
</protein>
<keyword evidence="7" id="KW-0528">Neurotoxin</keyword>
<dbReference type="InterPro" id="IPR036770">
    <property type="entry name" value="Ankyrin_rpt-contain_sf"/>
</dbReference>
<dbReference type="InterPro" id="IPR050745">
    <property type="entry name" value="Multifunctional_regulatory"/>
</dbReference>
<evidence type="ECO:0000256" key="12">
    <source>
        <dbReference type="PROSITE-ProRule" id="PRU00023"/>
    </source>
</evidence>
<sequence>MYELVREHFYSLSGHCLINTVEGSLDNLIHMWFVKSDLTDNQKKLNIELLNILSAYSGEEDVYVARLKKFLEKNGKSEDLTTILNCKRGESGFTILHAVSSMSMDEACDRAVGLLLKAGADPSIKNDRGQTPLHYAATGYDSIVSLIKAGVHPNIQDIEGRAVLHYAAGIDSDGEAIELLIKKGAKRDILDKQGKTPLQVAVDNGSYNDDVAEYLCTNNQKGLKEELYNVVYKHKDSSDYIVKLTKDLKEFLRKYKGNQDLEVVLNTLGEVEVKVLLHAANYFGGSQAATEVENLLSEAGATTILKGPVESYSPKSRSLWSNLIPSQQRKLREIFGKVSQAQDIDQLEKVVDEAIKSGVRFNFSQQISPDETIGKWGCKYNLLDCIIARISELGKNPKVASDIVCKLVSKGAVLHNSSSIDVINTLESEFKDHKTNMKKAYEEYVNNTLEFMKIAKNAANGEVKDAKMDNSTFYLEYSEDSKIDVAKITDGARSLGLTQGEIEYGRDIIKIGKSEVEIITQKGIRYYTDLADGSDIVLTFSTSLGELEVNLYPDKQDKIIVKVSNKKEILEKFKDCKEELGKNCSLGGYLVYNAIERGYFERSGKLCQPSEIMSSPVQQSHGYELQPTKQQLLQDLRNVESNVIKKEKDFDTKTHLIDIFKILYKLLGDKENVSKTDLANVAEKESKRLGLEGRYNWNELFGLEKAVSQNIEQEGSSLPLSSDLYRQDKLASSVNNKVEKCTTKGDGNCFFHAVFGDSSSGVYKTDRAKEMRQEWHKFLSQFESLDDPKMPKALRERLSLVFHNVFQIQESGFCTSNLYKEYLSKVNEQSYFIYLEEVPILASLASTEIELYCTQGSLCKIKPNPGMINADYKTNQELWGSKVQEAIYLEGNHYSRAEVMAQSQKQMQEQRNVPCSNLLSCSAEEAKFNQQQSPQQALTV</sequence>
<keyword evidence="9" id="KW-0638">Presynaptic neurotoxin</keyword>
<keyword evidence="14" id="KW-1185">Reference proteome</keyword>
<dbReference type="GO" id="GO:0044231">
    <property type="term" value="C:host cell presynaptic membrane"/>
    <property type="evidence" value="ECO:0007669"/>
    <property type="project" value="UniProtKB-KW"/>
</dbReference>
<name>A0A8X6G463_TRICU</name>
<keyword evidence="6" id="KW-0800">Toxin</keyword>
<evidence type="ECO:0000256" key="9">
    <source>
        <dbReference type="ARBA" id="ARBA00023028"/>
    </source>
</evidence>
<keyword evidence="11" id="KW-1053">Target membrane</keyword>
<keyword evidence="10 12" id="KW-0040">ANK repeat</keyword>
<gene>
    <name evidence="13" type="primary">WRi_006690</name>
    <name evidence="13" type="ORF">TNCT_95431</name>
</gene>
<dbReference type="GO" id="GO:0044218">
    <property type="term" value="C:other organism cell membrane"/>
    <property type="evidence" value="ECO:0007669"/>
    <property type="project" value="UniProtKB-KW"/>
</dbReference>
<evidence type="ECO:0000256" key="3">
    <source>
        <dbReference type="ARBA" id="ARBA00022483"/>
    </source>
</evidence>
<dbReference type="GO" id="GO:0005576">
    <property type="term" value="C:extracellular region"/>
    <property type="evidence" value="ECO:0007669"/>
    <property type="project" value="UniProtKB-SubCell"/>
</dbReference>
<evidence type="ECO:0000256" key="8">
    <source>
        <dbReference type="ARBA" id="ARBA00022737"/>
    </source>
</evidence>
<dbReference type="PROSITE" id="PS50088">
    <property type="entry name" value="ANK_REPEAT"/>
    <property type="match status" value="2"/>
</dbReference>
<evidence type="ECO:0000256" key="5">
    <source>
        <dbReference type="ARBA" id="ARBA00022537"/>
    </source>
</evidence>
<dbReference type="EMBL" id="BMAO01014470">
    <property type="protein sequence ID" value="GFQ95243.1"/>
    <property type="molecule type" value="Genomic_DNA"/>
</dbReference>
<dbReference type="SMART" id="SM00248">
    <property type="entry name" value="ANK"/>
    <property type="match status" value="4"/>
</dbReference>
<comment type="subcellular location">
    <subcellularLocation>
        <location evidence="2">Secreted</location>
    </subcellularLocation>
    <subcellularLocation>
        <location evidence="1">Target cell membrane</location>
    </subcellularLocation>
</comment>
<dbReference type="PROSITE" id="PS50297">
    <property type="entry name" value="ANK_REP_REGION"/>
    <property type="match status" value="1"/>
</dbReference>
<feature type="repeat" description="ANK" evidence="12">
    <location>
        <begin position="159"/>
        <end position="192"/>
    </location>
</feature>
<dbReference type="Gene3D" id="1.25.40.20">
    <property type="entry name" value="Ankyrin repeat-containing domain"/>
    <property type="match status" value="1"/>
</dbReference>
<evidence type="ECO:0000256" key="7">
    <source>
        <dbReference type="ARBA" id="ARBA00022699"/>
    </source>
</evidence>
<evidence type="ECO:0000313" key="14">
    <source>
        <dbReference type="Proteomes" id="UP000887116"/>
    </source>
</evidence>
<dbReference type="InterPro" id="IPR002110">
    <property type="entry name" value="Ankyrin_rpt"/>
</dbReference>
<dbReference type="SUPFAM" id="SSF48403">
    <property type="entry name" value="Ankyrin repeat"/>
    <property type="match status" value="1"/>
</dbReference>
<evidence type="ECO:0000256" key="2">
    <source>
        <dbReference type="ARBA" id="ARBA00004613"/>
    </source>
</evidence>
<evidence type="ECO:0000256" key="4">
    <source>
        <dbReference type="ARBA" id="ARBA00022525"/>
    </source>
</evidence>
<evidence type="ECO:0000256" key="1">
    <source>
        <dbReference type="ARBA" id="ARBA00004175"/>
    </source>
</evidence>
<keyword evidence="8" id="KW-0677">Repeat</keyword>
<dbReference type="GO" id="GO:0090729">
    <property type="term" value="F:toxin activity"/>
    <property type="evidence" value="ECO:0007669"/>
    <property type="project" value="UniProtKB-KW"/>
</dbReference>
<keyword evidence="5" id="KW-1052">Target cell membrane</keyword>
<keyword evidence="4" id="KW-0964">Secreted</keyword>
<comment type="caution">
    <text evidence="13">The sequence shown here is derived from an EMBL/GenBank/DDBJ whole genome shotgun (WGS) entry which is preliminary data.</text>
</comment>
<organism evidence="13 14">
    <name type="scientific">Trichonephila clavata</name>
    <name type="common">Joro spider</name>
    <name type="synonym">Nephila clavata</name>
    <dbReference type="NCBI Taxonomy" id="2740835"/>
    <lineage>
        <taxon>Eukaryota</taxon>
        <taxon>Metazoa</taxon>
        <taxon>Ecdysozoa</taxon>
        <taxon>Arthropoda</taxon>
        <taxon>Chelicerata</taxon>
        <taxon>Arachnida</taxon>
        <taxon>Araneae</taxon>
        <taxon>Araneomorphae</taxon>
        <taxon>Entelegynae</taxon>
        <taxon>Araneoidea</taxon>
        <taxon>Nephilidae</taxon>
        <taxon>Trichonephila</taxon>
    </lineage>
</organism>
<evidence type="ECO:0000313" key="13">
    <source>
        <dbReference type="EMBL" id="GFQ95243.1"/>
    </source>
</evidence>
<dbReference type="Pfam" id="PF12796">
    <property type="entry name" value="Ank_2"/>
    <property type="match status" value="1"/>
</dbReference>
<dbReference type="OrthoDB" id="7482647at2759"/>
<reference evidence="13" key="1">
    <citation type="submission" date="2020-07" db="EMBL/GenBank/DDBJ databases">
        <title>Multicomponent nature underlies the extraordinary mechanical properties of spider dragline silk.</title>
        <authorList>
            <person name="Kono N."/>
            <person name="Nakamura H."/>
            <person name="Mori M."/>
            <person name="Yoshida Y."/>
            <person name="Ohtoshi R."/>
            <person name="Malay A.D."/>
            <person name="Moran D.A.P."/>
            <person name="Tomita M."/>
            <person name="Numata K."/>
            <person name="Arakawa K."/>
        </authorList>
    </citation>
    <scope>NUCLEOTIDE SEQUENCE</scope>
</reference>
<dbReference type="PANTHER" id="PTHR24189">
    <property type="entry name" value="MYOTROPHIN"/>
    <property type="match status" value="1"/>
</dbReference>
<keyword evidence="11" id="KW-0472">Membrane</keyword>
<evidence type="ECO:0000256" key="11">
    <source>
        <dbReference type="ARBA" id="ARBA00023298"/>
    </source>
</evidence>
<proteinExistence type="predicted"/>
<evidence type="ECO:0000256" key="6">
    <source>
        <dbReference type="ARBA" id="ARBA00022656"/>
    </source>
</evidence>
<dbReference type="Proteomes" id="UP000887116">
    <property type="component" value="Unassembled WGS sequence"/>
</dbReference>
<feature type="repeat" description="ANK" evidence="12">
    <location>
        <begin position="91"/>
        <end position="127"/>
    </location>
</feature>
<evidence type="ECO:0000256" key="10">
    <source>
        <dbReference type="ARBA" id="ARBA00023043"/>
    </source>
</evidence>
<keyword evidence="3" id="KW-0268">Exocytosis</keyword>